<dbReference type="Proteomes" id="UP001139031">
    <property type="component" value="Unassembled WGS sequence"/>
</dbReference>
<name>A0ABS7TS53_9BACT</name>
<comment type="caution">
    <text evidence="2">The sequence shown here is derived from an EMBL/GenBank/DDBJ whole genome shotgun (WGS) entry which is preliminary data.</text>
</comment>
<gene>
    <name evidence="2" type="ORF">K7C98_17255</name>
</gene>
<accession>A0ABS7TS53</accession>
<evidence type="ECO:0000256" key="1">
    <source>
        <dbReference type="SAM" id="MobiDB-lite"/>
    </source>
</evidence>
<dbReference type="Pfam" id="PF13450">
    <property type="entry name" value="NAD_binding_8"/>
    <property type="match status" value="1"/>
</dbReference>
<evidence type="ECO:0000313" key="3">
    <source>
        <dbReference type="Proteomes" id="UP001139031"/>
    </source>
</evidence>
<feature type="compositionally biased region" description="Basic and acidic residues" evidence="1">
    <location>
        <begin position="404"/>
        <end position="428"/>
    </location>
</feature>
<feature type="region of interest" description="Disordered" evidence="1">
    <location>
        <begin position="1048"/>
        <end position="1071"/>
    </location>
</feature>
<feature type="compositionally biased region" description="Low complexity" evidence="1">
    <location>
        <begin position="1052"/>
        <end position="1064"/>
    </location>
</feature>
<reference evidence="2" key="1">
    <citation type="submission" date="2021-08" db="EMBL/GenBank/DDBJ databases">
        <authorList>
            <person name="Stevens D.C."/>
        </authorList>
    </citation>
    <scope>NUCLEOTIDE SEQUENCE</scope>
    <source>
        <strain evidence="2">DSM 53165</strain>
    </source>
</reference>
<dbReference type="InterPro" id="IPR036188">
    <property type="entry name" value="FAD/NAD-bd_sf"/>
</dbReference>
<sequence>MTEPDPNNPSNFWTLTKEERAKIDALTPATAAEVTVTVLGGGIAGLTAAHELIRRGFKVRVIERSVGVVHQPATTSNAALDGLANVDLGGVARSQWATVPIDTNRSGPERKATGSLSGLGEYTLVNDRPDEQPDFIYGGKNSDDFIAIRFDANNTISDGDDTRLSKWMLSRPSLQTPKTALQVVVLSYEDRRDPMPSCGTPEEQVWGPQAARARAEALDPLLKSFAVRWLPSTLVTVPIDKKTYTDTGELTRGFPGVLLRVHRSTHLLPGEHGFRFFPGFYWHLRDTMARTPVYDFSQAEPVRTHRSVHDNLNEVEWQIMADPTRSFPTAFRRKPPSSLEEFIEQWQTLRNDLGFRESDMLRFMLRLGRFAASARARRREQYARMSWWDFVSLRDLDDAPLHTDRRGGFGAKDEPGDADRSEDSRTESAAEADGGDFLKKDRETWDEWKPKNEDSWDERERFFHDSFLADLDEQLKLDSSKRLPYGLRFRRALRHSPRALVAMDGLVTDAHTQGMLAIQLAMDQLGLNSMTDSTLNGPTSEAWFRHWHRYLVDEGVDFIAGEVTSIDIATGRYEYVQLGGEPVKEAPTVHYTICALDPVNVARLLKGEPEEEPEEEPKETRSITGRLGVLVNTTLTQQDPAKPPSELKKLFVDTWKRILASSDERVIKIRQRLLMDPSYRNPRQLWNSRMLADDKSKNFCQKYRDWAYDRRRTAAANNFTTSTDPQHLPPPSDMDPLGSIRGADRLDARFQVLSGIQLFFRRPTAFEQGHIYFAESPWGLMGMSQLQHWRNWNAKDTGIRGNLSLVYGSWRPENLGLGDFVIRRLIVDAQKAHPFGSERQPETKRAPWPSPGELTCEQLAERTREQVAWCRGTDAQFREDLHIPEITYYHMDDCIQYRGSGGGKARWNLCPYLINLRGDWDNRPPGEPWNPNRRDGRLAPPIRSQGYRVYGSDRPLVFAGAHTRTFTRMATMEAANESARHAVNSVLCHLSMRREAAESIVMSARIESEFKPPASAGRDPIEAEDPEDTLRDEAHMLKALSGQVNRVRGSFPTRWSSPSGSSGRPRTRPSDLPILQSSWFGDYCEVRDHEDYEIPFLDFFRKIDEELYGASGRPRRDSAQGEAADPYPADDHRVRRRTRARRPHLFDLLKLDALPDRIDDGEFSVEDTLRTLYSLGGVLLQAIRGPEPVKSVLNLIDSFDALFVNRRKSS</sequence>
<protein>
    <submittedName>
        <fullName evidence="2">NAD(P)-binding protein</fullName>
    </submittedName>
</protein>
<dbReference type="RefSeq" id="WP_224192765.1">
    <property type="nucleotide sequence ID" value="NZ_JAIRAU010000023.1"/>
</dbReference>
<dbReference type="SUPFAM" id="SSF51971">
    <property type="entry name" value="Nucleotide-binding domain"/>
    <property type="match status" value="2"/>
</dbReference>
<feature type="region of interest" description="Disordered" evidence="1">
    <location>
        <begin position="404"/>
        <end position="436"/>
    </location>
</feature>
<feature type="region of interest" description="Disordered" evidence="1">
    <location>
        <begin position="1111"/>
        <end position="1136"/>
    </location>
</feature>
<dbReference type="Gene3D" id="3.50.50.60">
    <property type="entry name" value="FAD/NAD(P)-binding domain"/>
    <property type="match status" value="1"/>
</dbReference>
<evidence type="ECO:0000313" key="2">
    <source>
        <dbReference type="EMBL" id="MBZ5710996.1"/>
    </source>
</evidence>
<proteinExistence type="predicted"/>
<organism evidence="2 3">
    <name type="scientific">Nannocystis pusilla</name>
    <dbReference type="NCBI Taxonomy" id="889268"/>
    <lineage>
        <taxon>Bacteria</taxon>
        <taxon>Pseudomonadati</taxon>
        <taxon>Myxococcota</taxon>
        <taxon>Polyangia</taxon>
        <taxon>Nannocystales</taxon>
        <taxon>Nannocystaceae</taxon>
        <taxon>Nannocystis</taxon>
    </lineage>
</organism>
<keyword evidence="3" id="KW-1185">Reference proteome</keyword>
<dbReference type="EMBL" id="JAIRAU010000023">
    <property type="protein sequence ID" value="MBZ5710996.1"/>
    <property type="molecule type" value="Genomic_DNA"/>
</dbReference>